<protein>
    <submittedName>
        <fullName evidence="2">SFRICE_010672</fullName>
    </submittedName>
</protein>
<gene>
    <name evidence="2" type="ORF">SFRICE_010672</name>
</gene>
<dbReference type="AlphaFoldDB" id="A0A2H1VYE0"/>
<organism evidence="2">
    <name type="scientific">Spodoptera frugiperda</name>
    <name type="common">Fall armyworm</name>
    <dbReference type="NCBI Taxonomy" id="7108"/>
    <lineage>
        <taxon>Eukaryota</taxon>
        <taxon>Metazoa</taxon>
        <taxon>Ecdysozoa</taxon>
        <taxon>Arthropoda</taxon>
        <taxon>Hexapoda</taxon>
        <taxon>Insecta</taxon>
        <taxon>Pterygota</taxon>
        <taxon>Neoptera</taxon>
        <taxon>Endopterygota</taxon>
        <taxon>Lepidoptera</taxon>
        <taxon>Glossata</taxon>
        <taxon>Ditrysia</taxon>
        <taxon>Noctuoidea</taxon>
        <taxon>Noctuidae</taxon>
        <taxon>Amphipyrinae</taxon>
        <taxon>Spodoptera</taxon>
    </lineage>
</organism>
<sequence>MRATNACYGYVLRMVSLLLIRRILELHIFLRCAMLRFCRCVWLPPIIFIGKHSLELAPQVRCYAMEGTVRDLRVIRESGIKKGDNWASGNLNQTTKYNGVKLLSYTGHNSRLCAITKKFSKNRKTKCAMLRCCGYVWLTQIIFIGTHSLVLVEMDSDKLCIYKFHEWRMALSILILIHSFFIVSLTYTWDL</sequence>
<name>A0A2H1VYE0_SPOFR</name>
<keyword evidence="1" id="KW-0812">Transmembrane</keyword>
<evidence type="ECO:0000256" key="1">
    <source>
        <dbReference type="SAM" id="Phobius"/>
    </source>
</evidence>
<keyword evidence="1" id="KW-1133">Transmembrane helix</keyword>
<proteinExistence type="predicted"/>
<keyword evidence="1" id="KW-0472">Membrane</keyword>
<accession>A0A2H1VYE0</accession>
<feature type="transmembrane region" description="Helical" evidence="1">
    <location>
        <begin position="169"/>
        <end position="189"/>
    </location>
</feature>
<feature type="transmembrane region" description="Helical" evidence="1">
    <location>
        <begin position="128"/>
        <end position="149"/>
    </location>
</feature>
<reference evidence="2" key="1">
    <citation type="submission" date="2016-07" db="EMBL/GenBank/DDBJ databases">
        <authorList>
            <person name="Bretaudeau A."/>
        </authorList>
    </citation>
    <scope>NUCLEOTIDE SEQUENCE</scope>
    <source>
        <strain evidence="2">Rice</strain>
        <tissue evidence="2">Whole body</tissue>
    </source>
</reference>
<evidence type="ECO:0000313" key="2">
    <source>
        <dbReference type="EMBL" id="SOQ45823.1"/>
    </source>
</evidence>
<dbReference type="EMBL" id="ODYU01005199">
    <property type="protein sequence ID" value="SOQ45823.1"/>
    <property type="molecule type" value="Genomic_DNA"/>
</dbReference>